<organism evidence="10 11">
    <name type="scientific">Aliikangiella marina</name>
    <dbReference type="NCBI Taxonomy" id="1712262"/>
    <lineage>
        <taxon>Bacteria</taxon>
        <taxon>Pseudomonadati</taxon>
        <taxon>Pseudomonadota</taxon>
        <taxon>Gammaproteobacteria</taxon>
        <taxon>Oceanospirillales</taxon>
        <taxon>Pleioneaceae</taxon>
        <taxon>Aliikangiella</taxon>
    </lineage>
</organism>
<gene>
    <name evidence="10" type="ORF">FLL45_21125</name>
</gene>
<dbReference type="AlphaFoldDB" id="A0A545T359"/>
<reference evidence="10 11" key="1">
    <citation type="submission" date="2019-06" db="EMBL/GenBank/DDBJ databases">
        <title>Draft genome of Aliikangiella marina GYP-15.</title>
        <authorList>
            <person name="Wang G."/>
        </authorList>
    </citation>
    <scope>NUCLEOTIDE SEQUENCE [LARGE SCALE GENOMIC DNA]</scope>
    <source>
        <strain evidence="10 11">GYP-15</strain>
    </source>
</reference>
<keyword evidence="5 8" id="KW-0663">Pyridoxal phosphate</keyword>
<dbReference type="InterPro" id="IPR015422">
    <property type="entry name" value="PyrdxlP-dep_Trfase_small"/>
</dbReference>
<keyword evidence="11" id="KW-1185">Reference proteome</keyword>
<dbReference type="Gene3D" id="3.90.1150.10">
    <property type="entry name" value="Aspartate Aminotransferase, domain 1"/>
    <property type="match status" value="1"/>
</dbReference>
<evidence type="ECO:0000256" key="3">
    <source>
        <dbReference type="ARBA" id="ARBA00010447"/>
    </source>
</evidence>
<comment type="catalytic activity">
    <reaction evidence="6 8">
        <text>(sulfur carrier)-H + L-cysteine = (sulfur carrier)-SH + L-alanine</text>
        <dbReference type="Rhea" id="RHEA:43892"/>
        <dbReference type="Rhea" id="RHEA-COMP:14737"/>
        <dbReference type="Rhea" id="RHEA-COMP:14739"/>
        <dbReference type="ChEBI" id="CHEBI:29917"/>
        <dbReference type="ChEBI" id="CHEBI:35235"/>
        <dbReference type="ChEBI" id="CHEBI:57972"/>
        <dbReference type="ChEBI" id="CHEBI:64428"/>
        <dbReference type="EC" id="2.8.1.7"/>
    </reaction>
</comment>
<dbReference type="InterPro" id="IPR000192">
    <property type="entry name" value="Aminotrans_V_dom"/>
</dbReference>
<dbReference type="NCBIfam" id="TIGR01979">
    <property type="entry name" value="sufS"/>
    <property type="match status" value="1"/>
</dbReference>
<dbReference type="InterPro" id="IPR015421">
    <property type="entry name" value="PyrdxlP-dep_Trfase_major"/>
</dbReference>
<comment type="similarity">
    <text evidence="3 8">Belongs to the class-V pyridoxal-phosphate-dependent aminotransferase family. Csd subfamily.</text>
</comment>
<dbReference type="GO" id="GO:0006534">
    <property type="term" value="P:cysteine metabolic process"/>
    <property type="evidence" value="ECO:0007669"/>
    <property type="project" value="UniProtKB-UniRule"/>
</dbReference>
<evidence type="ECO:0000256" key="5">
    <source>
        <dbReference type="ARBA" id="ARBA00022898"/>
    </source>
</evidence>
<dbReference type="RefSeq" id="WP_142944053.1">
    <property type="nucleotide sequence ID" value="NZ_VIKR01000006.1"/>
</dbReference>
<evidence type="ECO:0000256" key="4">
    <source>
        <dbReference type="ARBA" id="ARBA00022679"/>
    </source>
</evidence>
<dbReference type="Proteomes" id="UP000317839">
    <property type="component" value="Unassembled WGS sequence"/>
</dbReference>
<dbReference type="EC" id="2.8.1.7" evidence="8"/>
<evidence type="ECO:0000256" key="8">
    <source>
        <dbReference type="RuleBase" id="RU004506"/>
    </source>
</evidence>
<dbReference type="PANTHER" id="PTHR43586">
    <property type="entry name" value="CYSTEINE DESULFURASE"/>
    <property type="match status" value="1"/>
</dbReference>
<proteinExistence type="inferred from homology"/>
<sequence>MNTQTLLKTSSKKREFDVQSIRADFPILSDKVNGQDLVYLDNGATSQKPQMVIDAIDDYYQHTNSNVHRGAHALSDKATQLFEEAREKVQHFINASCREEIIWTRGTTEAINLVAQTWGRENITQGDEVIVSTLEHHSNIVPWQILCQSVGAILKPINVKANGELDLAHYKTLLSEKTKLVAIGHISNALGVINPVKEIIDLAHSLGAKVLVDGAQAAPHLMIDVRELDCDFYAFSGHKMFAPTGIGVLYGKQEILESMPPWHGGGEMIEKVSFDGTTFNKLPYKFEAGTPNIEGSIALGAAIDYLEQFDRRELAQYEHELIEYATEKAKTIPEMRIVGSDCNKTSVLSFVLEGFHSADVGMILDQQGIAVRTGHHCAMPLMDALGLNGTIRASFSFYNTKAEVDRLFAGLEKAKTFLM</sequence>
<evidence type="ECO:0000313" key="10">
    <source>
        <dbReference type="EMBL" id="TQV71654.1"/>
    </source>
</evidence>
<dbReference type="Pfam" id="PF00266">
    <property type="entry name" value="Aminotran_5"/>
    <property type="match status" value="1"/>
</dbReference>
<evidence type="ECO:0000259" key="9">
    <source>
        <dbReference type="Pfam" id="PF00266"/>
    </source>
</evidence>
<comment type="function">
    <text evidence="2 8">Catalyzes the removal of elemental sulfur and selenium atoms from L-cysteine, L-cystine, L-selenocysteine, and L-selenocystine to produce L-alanine.</text>
</comment>
<dbReference type="EMBL" id="VIKR01000006">
    <property type="protein sequence ID" value="TQV71654.1"/>
    <property type="molecule type" value="Genomic_DNA"/>
</dbReference>
<dbReference type="PROSITE" id="PS00595">
    <property type="entry name" value="AA_TRANSFER_CLASS_5"/>
    <property type="match status" value="1"/>
</dbReference>
<dbReference type="GO" id="GO:0031071">
    <property type="term" value="F:cysteine desulfurase activity"/>
    <property type="evidence" value="ECO:0007669"/>
    <property type="project" value="UniProtKB-UniRule"/>
</dbReference>
<dbReference type="InterPro" id="IPR020578">
    <property type="entry name" value="Aminotrans_V_PyrdxlP_BS"/>
</dbReference>
<evidence type="ECO:0000256" key="1">
    <source>
        <dbReference type="ARBA" id="ARBA00001933"/>
    </source>
</evidence>
<dbReference type="OrthoDB" id="9808002at2"/>
<dbReference type="InterPro" id="IPR010970">
    <property type="entry name" value="Cys_dSase_SufS"/>
</dbReference>
<evidence type="ECO:0000256" key="6">
    <source>
        <dbReference type="ARBA" id="ARBA00050776"/>
    </source>
</evidence>
<protein>
    <recommendedName>
        <fullName evidence="8">Cysteine desulfurase</fullName>
        <ecNumber evidence="8">2.8.1.7</ecNumber>
    </recommendedName>
</protein>
<dbReference type="CDD" id="cd06453">
    <property type="entry name" value="SufS_like"/>
    <property type="match status" value="1"/>
</dbReference>
<dbReference type="InterPro" id="IPR015424">
    <property type="entry name" value="PyrdxlP-dep_Trfase"/>
</dbReference>
<dbReference type="PANTHER" id="PTHR43586:SF8">
    <property type="entry name" value="CYSTEINE DESULFURASE 1, CHLOROPLASTIC"/>
    <property type="match status" value="1"/>
</dbReference>
<dbReference type="PIRSF" id="PIRSF005572">
    <property type="entry name" value="NifS"/>
    <property type="match status" value="1"/>
</dbReference>
<dbReference type="Gene3D" id="3.40.640.10">
    <property type="entry name" value="Type I PLP-dependent aspartate aminotransferase-like (Major domain)"/>
    <property type="match status" value="1"/>
</dbReference>
<dbReference type="GO" id="GO:0030170">
    <property type="term" value="F:pyridoxal phosphate binding"/>
    <property type="evidence" value="ECO:0007669"/>
    <property type="project" value="UniProtKB-UniRule"/>
</dbReference>
<dbReference type="InterPro" id="IPR016454">
    <property type="entry name" value="Cysteine_dSase"/>
</dbReference>
<evidence type="ECO:0000256" key="7">
    <source>
        <dbReference type="RuleBase" id="RU004504"/>
    </source>
</evidence>
<evidence type="ECO:0000313" key="11">
    <source>
        <dbReference type="Proteomes" id="UP000317839"/>
    </source>
</evidence>
<comment type="caution">
    <text evidence="10">The sequence shown here is derived from an EMBL/GenBank/DDBJ whole genome shotgun (WGS) entry which is preliminary data.</text>
</comment>
<keyword evidence="4 8" id="KW-0808">Transferase</keyword>
<evidence type="ECO:0000256" key="2">
    <source>
        <dbReference type="ARBA" id="ARBA00002824"/>
    </source>
</evidence>
<name>A0A545T359_9GAMM</name>
<feature type="domain" description="Aminotransferase class V" evidence="9">
    <location>
        <begin position="38"/>
        <end position="407"/>
    </location>
</feature>
<accession>A0A545T359</accession>
<comment type="cofactor">
    <cofactor evidence="1 7">
        <name>pyridoxal 5'-phosphate</name>
        <dbReference type="ChEBI" id="CHEBI:597326"/>
    </cofactor>
</comment>
<dbReference type="SUPFAM" id="SSF53383">
    <property type="entry name" value="PLP-dependent transferases"/>
    <property type="match status" value="1"/>
</dbReference>